<dbReference type="Gene3D" id="3.30.160.60">
    <property type="entry name" value="Classic Zinc Finger"/>
    <property type="match status" value="2"/>
</dbReference>
<keyword evidence="4 7" id="KW-0863">Zinc-finger</keyword>
<dbReference type="GO" id="GO:0008270">
    <property type="term" value="F:zinc ion binding"/>
    <property type="evidence" value="ECO:0007669"/>
    <property type="project" value="UniProtKB-KW"/>
</dbReference>
<protein>
    <recommendedName>
        <fullName evidence="8">C2H2-type domain-containing protein</fullName>
    </recommendedName>
</protein>
<comment type="subcellular location">
    <subcellularLocation>
        <location evidence="1">Nucleus</location>
    </subcellularLocation>
</comment>
<dbReference type="OrthoDB" id="8922241at2759"/>
<dbReference type="GO" id="GO:0000981">
    <property type="term" value="F:DNA-binding transcription factor activity, RNA polymerase II-specific"/>
    <property type="evidence" value="ECO:0007669"/>
    <property type="project" value="TreeGrafter"/>
</dbReference>
<evidence type="ECO:0000256" key="6">
    <source>
        <dbReference type="ARBA" id="ARBA00023242"/>
    </source>
</evidence>
<name>A0A167QX50_CALVF</name>
<keyword evidence="6" id="KW-0539">Nucleus</keyword>
<feature type="domain" description="C2H2-type" evidence="8">
    <location>
        <begin position="25"/>
        <end position="52"/>
    </location>
</feature>
<dbReference type="PROSITE" id="PS00028">
    <property type="entry name" value="ZINC_FINGER_C2H2_1"/>
    <property type="match status" value="1"/>
</dbReference>
<evidence type="ECO:0000256" key="4">
    <source>
        <dbReference type="ARBA" id="ARBA00022771"/>
    </source>
</evidence>
<evidence type="ECO:0000256" key="3">
    <source>
        <dbReference type="ARBA" id="ARBA00022737"/>
    </source>
</evidence>
<evidence type="ECO:0000256" key="5">
    <source>
        <dbReference type="ARBA" id="ARBA00022833"/>
    </source>
</evidence>
<dbReference type="PROSITE" id="PS50157">
    <property type="entry name" value="ZINC_FINGER_C2H2_2"/>
    <property type="match status" value="3"/>
</dbReference>
<evidence type="ECO:0000313" key="10">
    <source>
        <dbReference type="Proteomes" id="UP000076738"/>
    </source>
</evidence>
<dbReference type="AlphaFoldDB" id="A0A167QX50"/>
<evidence type="ECO:0000313" key="9">
    <source>
        <dbReference type="EMBL" id="KZP00338.1"/>
    </source>
</evidence>
<dbReference type="Proteomes" id="UP000076738">
    <property type="component" value="Unassembled WGS sequence"/>
</dbReference>
<keyword evidence="10" id="KW-1185">Reference proteome</keyword>
<feature type="non-terminal residue" evidence="9">
    <location>
        <position position="70"/>
    </location>
</feature>
<keyword evidence="2" id="KW-0479">Metal-binding</keyword>
<evidence type="ECO:0000256" key="2">
    <source>
        <dbReference type="ARBA" id="ARBA00022723"/>
    </source>
</evidence>
<dbReference type="Pfam" id="PF00096">
    <property type="entry name" value="zf-C2H2"/>
    <property type="match status" value="2"/>
</dbReference>
<dbReference type="GO" id="GO:0005634">
    <property type="term" value="C:nucleus"/>
    <property type="evidence" value="ECO:0007669"/>
    <property type="project" value="UniProtKB-SubCell"/>
</dbReference>
<proteinExistence type="predicted"/>
<evidence type="ECO:0000256" key="7">
    <source>
        <dbReference type="PROSITE-ProRule" id="PRU00042"/>
    </source>
</evidence>
<dbReference type="STRING" id="1330018.A0A167QX50"/>
<evidence type="ECO:0000256" key="1">
    <source>
        <dbReference type="ARBA" id="ARBA00004123"/>
    </source>
</evidence>
<gene>
    <name evidence="9" type="ORF">CALVIDRAFT_456807</name>
</gene>
<accession>A0A167QX50</accession>
<dbReference type="EMBL" id="KV417269">
    <property type="protein sequence ID" value="KZP00338.1"/>
    <property type="molecule type" value="Genomic_DNA"/>
</dbReference>
<dbReference type="InterPro" id="IPR013087">
    <property type="entry name" value="Znf_C2H2_type"/>
</dbReference>
<feature type="domain" description="C2H2-type" evidence="8">
    <location>
        <begin position="1"/>
        <end position="24"/>
    </location>
</feature>
<evidence type="ECO:0000259" key="8">
    <source>
        <dbReference type="PROSITE" id="PS50157"/>
    </source>
</evidence>
<dbReference type="PANTHER" id="PTHR24388">
    <property type="entry name" value="ZINC FINGER PROTEIN"/>
    <property type="match status" value="1"/>
</dbReference>
<dbReference type="GO" id="GO:0000978">
    <property type="term" value="F:RNA polymerase II cis-regulatory region sequence-specific DNA binding"/>
    <property type="evidence" value="ECO:0007669"/>
    <property type="project" value="TreeGrafter"/>
</dbReference>
<organism evidence="9 10">
    <name type="scientific">Calocera viscosa (strain TUFC12733)</name>
    <dbReference type="NCBI Taxonomy" id="1330018"/>
    <lineage>
        <taxon>Eukaryota</taxon>
        <taxon>Fungi</taxon>
        <taxon>Dikarya</taxon>
        <taxon>Basidiomycota</taxon>
        <taxon>Agaricomycotina</taxon>
        <taxon>Dacrymycetes</taxon>
        <taxon>Dacrymycetales</taxon>
        <taxon>Dacrymycetaceae</taxon>
        <taxon>Calocera</taxon>
    </lineage>
</organism>
<keyword evidence="3" id="KW-0677">Repeat</keyword>
<sequence>CGQTFRHLIDLRMHQEQAHENDRPFRCKRCPASFMRNHDLKRHYNLHEKRTFICRGCNKTYTRRDALKRH</sequence>
<dbReference type="InterPro" id="IPR050527">
    <property type="entry name" value="Snail/Krueppel_Znf"/>
</dbReference>
<feature type="domain" description="C2H2-type" evidence="8">
    <location>
        <begin position="52"/>
        <end position="70"/>
    </location>
</feature>
<dbReference type="SUPFAM" id="SSF57667">
    <property type="entry name" value="beta-beta-alpha zinc fingers"/>
    <property type="match status" value="1"/>
</dbReference>
<keyword evidence="5" id="KW-0862">Zinc</keyword>
<dbReference type="PANTHER" id="PTHR24388:SF54">
    <property type="entry name" value="PROTEIN ESCARGOT"/>
    <property type="match status" value="1"/>
</dbReference>
<reference evidence="9 10" key="1">
    <citation type="journal article" date="2016" name="Mol. Biol. Evol.">
        <title>Comparative Genomics of Early-Diverging Mushroom-Forming Fungi Provides Insights into the Origins of Lignocellulose Decay Capabilities.</title>
        <authorList>
            <person name="Nagy L.G."/>
            <person name="Riley R."/>
            <person name="Tritt A."/>
            <person name="Adam C."/>
            <person name="Daum C."/>
            <person name="Floudas D."/>
            <person name="Sun H."/>
            <person name="Yadav J.S."/>
            <person name="Pangilinan J."/>
            <person name="Larsson K.H."/>
            <person name="Matsuura K."/>
            <person name="Barry K."/>
            <person name="Labutti K."/>
            <person name="Kuo R."/>
            <person name="Ohm R.A."/>
            <person name="Bhattacharya S.S."/>
            <person name="Shirouzu T."/>
            <person name="Yoshinaga Y."/>
            <person name="Martin F.M."/>
            <person name="Grigoriev I.V."/>
            <person name="Hibbett D.S."/>
        </authorList>
    </citation>
    <scope>NUCLEOTIDE SEQUENCE [LARGE SCALE GENOMIC DNA]</scope>
    <source>
        <strain evidence="9 10">TUFC12733</strain>
    </source>
</reference>
<dbReference type="InterPro" id="IPR036236">
    <property type="entry name" value="Znf_C2H2_sf"/>
</dbReference>
<feature type="non-terminal residue" evidence="9">
    <location>
        <position position="1"/>
    </location>
</feature>